<organism evidence="1 2">
    <name type="scientific">Flammeovirga pacifica</name>
    <dbReference type="NCBI Taxonomy" id="915059"/>
    <lineage>
        <taxon>Bacteria</taxon>
        <taxon>Pseudomonadati</taxon>
        <taxon>Bacteroidota</taxon>
        <taxon>Cytophagia</taxon>
        <taxon>Cytophagales</taxon>
        <taxon>Flammeovirgaceae</taxon>
        <taxon>Flammeovirga</taxon>
    </lineage>
</organism>
<sequence>MTTIQTISQLEEVKGINNISHDLEKLIRFLTLSVAISYEKESKNISINGEIEIPERCDEILDTLFLIKDLLEKK</sequence>
<name>A0A1S1YSK5_FLAPC</name>
<evidence type="ECO:0000313" key="2">
    <source>
        <dbReference type="Proteomes" id="UP000179797"/>
    </source>
</evidence>
<comment type="caution">
    <text evidence="1">The sequence shown here is derived from an EMBL/GenBank/DDBJ whole genome shotgun (WGS) entry which is preliminary data.</text>
</comment>
<accession>A0A1S1YSK5</accession>
<reference evidence="1 2" key="1">
    <citation type="journal article" date="2012" name="Int. J. Syst. Evol. Microbiol.">
        <title>Flammeovirga pacifica sp. nov., isolated from deep-sea sediment.</title>
        <authorList>
            <person name="Xu H."/>
            <person name="Fu Y."/>
            <person name="Yang N."/>
            <person name="Ding Z."/>
            <person name="Lai Q."/>
            <person name="Zeng R."/>
        </authorList>
    </citation>
    <scope>NUCLEOTIDE SEQUENCE [LARGE SCALE GENOMIC DNA]</scope>
    <source>
        <strain evidence="2">DSM 24597 / LMG 26175 / WPAGA1</strain>
    </source>
</reference>
<dbReference type="Proteomes" id="UP000179797">
    <property type="component" value="Unassembled WGS sequence"/>
</dbReference>
<dbReference type="AlphaFoldDB" id="A0A1S1YSK5"/>
<gene>
    <name evidence="1" type="ORF">NH26_24910</name>
</gene>
<protein>
    <submittedName>
        <fullName evidence="1">Uncharacterized protein</fullName>
    </submittedName>
</protein>
<dbReference type="EMBL" id="JRYR02000015">
    <property type="protein sequence ID" value="OHX63785.1"/>
    <property type="molecule type" value="Genomic_DNA"/>
</dbReference>
<dbReference type="RefSeq" id="WP_071397311.1">
    <property type="nucleotide sequence ID" value="NZ_JRYR02000015.1"/>
</dbReference>
<keyword evidence="2" id="KW-1185">Reference proteome</keyword>
<proteinExistence type="predicted"/>
<evidence type="ECO:0000313" key="1">
    <source>
        <dbReference type="EMBL" id="OHX63785.1"/>
    </source>
</evidence>